<keyword evidence="5" id="KW-0812">Transmembrane</keyword>
<evidence type="ECO:0000259" key="8">
    <source>
        <dbReference type="Pfam" id="PF18202"/>
    </source>
</evidence>
<feature type="domain" description="T-Q ester bond containing" evidence="8">
    <location>
        <begin position="1608"/>
        <end position="1729"/>
    </location>
</feature>
<feature type="domain" description="SpaA-like prealbumin fold" evidence="7">
    <location>
        <begin position="615"/>
        <end position="687"/>
    </location>
</feature>
<dbReference type="PANTHER" id="PTHR36108:SF13">
    <property type="entry name" value="COLOSSIN-B-RELATED"/>
    <property type="match status" value="1"/>
</dbReference>
<proteinExistence type="inferred from homology"/>
<feature type="domain" description="T-Q ester bond containing" evidence="8">
    <location>
        <begin position="2406"/>
        <end position="2533"/>
    </location>
</feature>
<keyword evidence="2" id="KW-0964">Secreted</keyword>
<comment type="similarity">
    <text evidence="1">Belongs to the serine-aspartate repeat-containing protein (SDr) family.</text>
</comment>
<protein>
    <submittedName>
        <fullName evidence="9">VaFE repeat-containing surface-anchored protein</fullName>
    </submittedName>
</protein>
<evidence type="ECO:0000256" key="6">
    <source>
        <dbReference type="SAM" id="SignalP"/>
    </source>
</evidence>
<dbReference type="NCBIfam" id="NF033903">
    <property type="entry name" value="VaFE_rpt"/>
    <property type="match status" value="9"/>
</dbReference>
<evidence type="ECO:0000256" key="4">
    <source>
        <dbReference type="SAM" id="MobiDB-lite"/>
    </source>
</evidence>
<evidence type="ECO:0000256" key="2">
    <source>
        <dbReference type="ARBA" id="ARBA00022525"/>
    </source>
</evidence>
<feature type="domain" description="SpaA-like prealbumin fold" evidence="7">
    <location>
        <begin position="835"/>
        <end position="940"/>
    </location>
</feature>
<dbReference type="RefSeq" id="WP_195190788.1">
    <property type="nucleotide sequence ID" value="NZ_JADMUL010000003.1"/>
</dbReference>
<sequence length="2601" mass="278531">MERIFRKIKRVKRKLDGKRITAKVMSAVLIASSMLNAFAPVAAYAAEPELATVSLSETQHGKLSFDGTEDMTLAVEVGTDVTVNGTPDEGYFSDGITVFKGEEDGTAVAVKDGKATFTVEGDTIVTSTFYENGTVGSAAFKSVDVDEGKAFTSVESYIRDHADAQYVGEGDELTRADVLTVTTSVVDGGKLPDATLDKLWADEDGDGFSEHWDALLSQPVSHAVLFEVDPDADYYVGWAGADISGAKLTDWGASENNADAKMREGFVVDEATGLVYVPKSYTELNDKGEPMVASSRIQLVYAVEGKGAEAAFDFNSTVTDVRGDVAGKGKVSFPVTAASTKVTLATDDVALESLTGRTIDSVTVNGIEYTPDMGMWQYDADTGSLEFALAPAGIHAMNVKMSDNFGKGVASFFRMPEPRMSVNTIGTWEFKSAPWAGMTFRTSGKNIYDGGRTRPGYHLPAVENPSGGRYEDKTIRQAMGWQPVDLNALKAGNNTIMRYAEIPPQDTGTVKINQQTNLGLTCGHVGVGINFENNPNANIKGDEDGDGNEYTDQYGQHVRIFSVSGGEAIIGVTNPTSHSQAGAGFFKIGWRVIAGHINLHKTSANPDITNGNDCYSLEGAEFTVLNATGQSMGVLRTNSNGDTNTLELPEGTYTVRETKPPKGYLPAPDQQVTVHGGQTTTVQVQDKPSGDPMRMVIGKYDGDKEYNANNLPQGSASLEGAEFTIEYFDTVDYDNYDALKKAGVKPTRSWVFRTNANGFAYFDKTFFVSGDDFYLSESGSITMPRGSVAAYESKAPTGYKLNPEVNFQKIQEKPLDGVTTFNLPEIPETVIRGGVSVQKLDSETGQTPQGGADFSGITFSIINDNPNAVTVDGKSHNPGQTVKTIVTDKNGVAKTSANCLPYGKYIIRETATNDDYLNTSNEMRVTVSEDGKMYSFTAKDDIVRGGVKITKHDIETGTGDPLGGASLDGTKFEIKTLNEKPVIVSGVTYTKGQVVHTLTIKDGEASTSGHLLPFGLYSIQEVKAGEGYLLTDGEPHEFRIAKDGVLVNPFDGAFENQVMRSDLEFTKKGDDGQDRLAGVAFKLTSKTTGESHVVVTDENGYFSSASSWNKHTHETNANDWALDAEGVIDSSKLDATAGVWFGGTTPDDSKGALPYDTYLIEELRCSANEGYQLIETSVIVSRDGKVYDFGTLTDVKASITTKAYDPMDGDSNIGMGNFLTIEDKVAYANLFPGRNYKLVAELHDAKTGEVLYDGKTVEHTFTAQEPSGFEVIRIDGIDTFGFAGKTITVYEKLYDEGGSLIAKHTDKDDVNQQVTVIVPEIGTTATDGADGDKLVSTDDAATVVDTVHYKNLIPGNRYALVGALFVKKTAEDGEVTGEPLMVDGAPVVSYTTLTPETADGDADVTFTFDSLALKDGTQLVACEVLFGLGSEPESFADIEAATLLDLVEEPDTGLDGLYPLAYHADMEDLGQTVTIKNPKIATTALDGIDNDKNVVTDSETVIVDTVEYHNLVPGKEYTLKGSMQVKGEKDGKPVATPLEVGGEAVTAETTFTPEAAHGTVNVTFAFDSRDLEDGTQLVVFENLERNGNVLVTHEDIEDINQMVVATVPGISTSARDGIDGDKDVVVDDETTVIDTVEYKNLVPGKEYTLNGKLYSKSTGKPLMVGDKPVTGQTTFTPEKADGKVEVTFTFDSRAIADKTDIVVFESLVRSGTELASHADIDDKNQTVTVTHPEIGTTAVDGADGDKNVITDDTTEVIDTVEYTGLIPGKEYTLKGTLHVKVTGEDGNVTEKPLEVDGKPVTAETTFTPEKSDGKVDVVFHFNSLTIPHDTEIVAFESLEKNGVEIAAHADIKDKAQTVTVKHPFITTSALDGIDGDKNIVTDDETVIVDTVKYSGLIPGKEYTLKGSMQVKKSDEDGNLTAEPLEVDGEPVTAETTFTPETASGEVEVTFTFDSRAIADKTDIVVFESLERTGVEIASHKDIEDGKQTTTVTRPQIGTTALDGHDGDKNVVTDGKTTVIDTVEYKNVIPGKTYTLKGSLHVKVTDEDGNVTEKALEVDGKPVTAETVFTPEKSDGKVEVTFTFDSTGIPQDTEMVAFESLEKNGVELVAHADIEDGKQTTTAHVTGISTTATDGLDGDKNVIADAETTITDEVAYENALTGIGYTMTGILMDAETGLPILTGDGSEKYTEADVAAFMQQLLDVLGLSAQDEDEGIADIVVSDETAADGSVKKSQTVRVHADGTFEVIDTTYETDEDGLTSATVDTTGKVGYDALTDEQKEAVSDVAVLKDSGIVLNYSATGELPVSIDMDALGKFIADNEDLISHLVYQTAEFTPEKYDGTVTMDFHFNANDVIDRLGGETKDIVVFEVMSKNAVADEEGSAPVIVASECDLDSEEQTVNLAPTVIGTTATDKSDGDHTLMAGKDAVITDRVTYEGLIPGKEYTLKATLMDKKTGEMLSINDQHVTAELKFTPNSQNGTIDIDLGKFDASSLDGHDLVVFEELYKQTDQGNEATEVLVAEHKDIDDEGQTVTVTTTPPGGFFGKTGGNDFFIVVSIAALAVLACGCAYYGIKNRRAAKAEDAAADEGDDTDNGDVSGDSEA</sequence>
<keyword evidence="5" id="KW-0472">Membrane</keyword>
<evidence type="ECO:0000256" key="5">
    <source>
        <dbReference type="SAM" id="Phobius"/>
    </source>
</evidence>
<feature type="domain" description="T-Q ester bond containing" evidence="8">
    <location>
        <begin position="2126"/>
        <end position="2241"/>
    </location>
</feature>
<dbReference type="InterPro" id="IPR041033">
    <property type="entry name" value="SpaA_PFL_dom_1"/>
</dbReference>
<dbReference type="Gene3D" id="2.60.40.10">
    <property type="entry name" value="Immunoglobulins"/>
    <property type="match status" value="5"/>
</dbReference>
<feature type="domain" description="T-Q ester bond containing" evidence="8">
    <location>
        <begin position="1319"/>
        <end position="1474"/>
    </location>
</feature>
<dbReference type="InterPro" id="IPR013783">
    <property type="entry name" value="Ig-like_fold"/>
</dbReference>
<reference evidence="9" key="1">
    <citation type="submission" date="2023-01" db="EMBL/GenBank/DDBJ databases">
        <title>Human gut microbiome strain richness.</title>
        <authorList>
            <person name="Chen-Liaw A."/>
        </authorList>
    </citation>
    <scope>NUCLEOTIDE SEQUENCE</scope>
    <source>
        <strain evidence="9">D55st1_G4_D55t1_190419</strain>
    </source>
</reference>
<feature type="domain" description="T-Q ester bond containing" evidence="8">
    <location>
        <begin position="1478"/>
        <end position="1604"/>
    </location>
</feature>
<feature type="signal peptide" evidence="6">
    <location>
        <begin position="1"/>
        <end position="45"/>
    </location>
</feature>
<feature type="domain" description="T-Q ester bond containing" evidence="8">
    <location>
        <begin position="1198"/>
        <end position="1316"/>
    </location>
</feature>
<gene>
    <name evidence="9" type="ORF">POG00_02355</name>
</gene>
<organism evidence="9 10">
    <name type="scientific">Faecalitalea cylindroides</name>
    <dbReference type="NCBI Taxonomy" id="39483"/>
    <lineage>
        <taxon>Bacteria</taxon>
        <taxon>Bacillati</taxon>
        <taxon>Bacillota</taxon>
        <taxon>Erysipelotrichia</taxon>
        <taxon>Erysipelotrichales</taxon>
        <taxon>Erysipelotrichaceae</taxon>
        <taxon>Faecalitalea</taxon>
    </lineage>
</organism>
<feature type="domain" description="T-Q ester bond containing" evidence="8">
    <location>
        <begin position="1732"/>
        <end position="1860"/>
    </location>
</feature>
<feature type="chain" id="PRO_5043566159" evidence="6">
    <location>
        <begin position="46"/>
        <end position="2601"/>
    </location>
</feature>
<evidence type="ECO:0000259" key="7">
    <source>
        <dbReference type="Pfam" id="PF17802"/>
    </source>
</evidence>
<dbReference type="SUPFAM" id="SSF49478">
    <property type="entry name" value="Cna protein B-type domain"/>
    <property type="match status" value="1"/>
</dbReference>
<name>A0AAW6FQQ8_9FIRM</name>
<dbReference type="PANTHER" id="PTHR36108">
    <property type="entry name" value="COLOSSIN-B-RELATED"/>
    <property type="match status" value="1"/>
</dbReference>
<accession>A0AAW6FQQ8</accession>
<evidence type="ECO:0000256" key="3">
    <source>
        <dbReference type="ARBA" id="ARBA00022729"/>
    </source>
</evidence>
<dbReference type="Proteomes" id="UP001220658">
    <property type="component" value="Unassembled WGS sequence"/>
</dbReference>
<feature type="domain" description="T-Q ester bond containing" evidence="8">
    <location>
        <begin position="1994"/>
        <end position="2120"/>
    </location>
</feature>
<keyword evidence="3 6" id="KW-0732">Signal</keyword>
<dbReference type="InterPro" id="IPR041100">
    <property type="entry name" value="TQ"/>
</dbReference>
<feature type="domain" description="SpaA-like prealbumin fold" evidence="7">
    <location>
        <begin position="947"/>
        <end position="1044"/>
    </location>
</feature>
<feature type="domain" description="T-Q ester bond containing" evidence="8">
    <location>
        <begin position="1864"/>
        <end position="1991"/>
    </location>
</feature>
<evidence type="ECO:0000256" key="1">
    <source>
        <dbReference type="ARBA" id="ARBA00007257"/>
    </source>
</evidence>
<feature type="compositionally biased region" description="Acidic residues" evidence="4">
    <location>
        <begin position="2582"/>
        <end position="2601"/>
    </location>
</feature>
<comment type="caution">
    <text evidence="9">The sequence shown here is derived from an EMBL/GenBank/DDBJ whole genome shotgun (WGS) entry which is preliminary data.</text>
</comment>
<feature type="domain" description="T-Q ester bond containing" evidence="8">
    <location>
        <begin position="2277"/>
        <end position="2400"/>
    </location>
</feature>
<keyword evidence="5" id="KW-1133">Transmembrane helix</keyword>
<evidence type="ECO:0000313" key="10">
    <source>
        <dbReference type="Proteomes" id="UP001220658"/>
    </source>
</evidence>
<dbReference type="EMBL" id="JAQNCK010000004">
    <property type="protein sequence ID" value="MDC0827547.1"/>
    <property type="molecule type" value="Genomic_DNA"/>
</dbReference>
<dbReference type="Pfam" id="PF17802">
    <property type="entry name" value="SpaA"/>
    <property type="match status" value="3"/>
</dbReference>
<dbReference type="Gene3D" id="2.60.40.3930">
    <property type="match status" value="10"/>
</dbReference>
<evidence type="ECO:0000313" key="9">
    <source>
        <dbReference type="EMBL" id="MDC0827547.1"/>
    </source>
</evidence>
<dbReference type="Pfam" id="PF18202">
    <property type="entry name" value="TQ"/>
    <property type="match status" value="10"/>
</dbReference>
<feature type="region of interest" description="Disordered" evidence="4">
    <location>
        <begin position="2579"/>
        <end position="2601"/>
    </location>
</feature>
<feature type="transmembrane region" description="Helical" evidence="5">
    <location>
        <begin position="2550"/>
        <end position="2571"/>
    </location>
</feature>